<accession>A0ACD0P5T9</accession>
<gene>
    <name evidence="1" type="ORF">IE53DRAFT_399215</name>
</gene>
<name>A0ACD0P5T9_9BASI</name>
<protein>
    <submittedName>
        <fullName evidence="1">Uncharacterized protein</fullName>
    </submittedName>
</protein>
<evidence type="ECO:0000313" key="2">
    <source>
        <dbReference type="Proteomes" id="UP000245626"/>
    </source>
</evidence>
<evidence type="ECO:0000313" key="1">
    <source>
        <dbReference type="EMBL" id="PWN53356.1"/>
    </source>
</evidence>
<dbReference type="Proteomes" id="UP000245626">
    <property type="component" value="Unassembled WGS sequence"/>
</dbReference>
<reference evidence="1 2" key="1">
    <citation type="journal article" date="2018" name="Mol. Biol. Evol.">
        <title>Broad Genomic Sampling Reveals a Smut Pathogenic Ancestry of the Fungal Clade Ustilaginomycotina.</title>
        <authorList>
            <person name="Kijpornyongpan T."/>
            <person name="Mondo S.J."/>
            <person name="Barry K."/>
            <person name="Sandor L."/>
            <person name="Lee J."/>
            <person name="Lipzen A."/>
            <person name="Pangilinan J."/>
            <person name="LaButti K."/>
            <person name="Hainaut M."/>
            <person name="Henrissat B."/>
            <person name="Grigoriev I.V."/>
            <person name="Spatafora J.W."/>
            <person name="Aime M.C."/>
        </authorList>
    </citation>
    <scope>NUCLEOTIDE SEQUENCE [LARGE SCALE GENOMIC DNA]</scope>
    <source>
        <strain evidence="1 2">SA 807</strain>
    </source>
</reference>
<proteinExistence type="predicted"/>
<organism evidence="1 2">
    <name type="scientific">Violaceomyces palustris</name>
    <dbReference type="NCBI Taxonomy" id="1673888"/>
    <lineage>
        <taxon>Eukaryota</taxon>
        <taxon>Fungi</taxon>
        <taxon>Dikarya</taxon>
        <taxon>Basidiomycota</taxon>
        <taxon>Ustilaginomycotina</taxon>
        <taxon>Ustilaginomycetes</taxon>
        <taxon>Violaceomycetales</taxon>
        <taxon>Violaceomycetaceae</taxon>
        <taxon>Violaceomyces</taxon>
    </lineage>
</organism>
<sequence length="1526" mass="164610">MGPRLSTASSSSRTAASASQTKQRNKPKIVIDQGSFPAQRDTKGKAKANSTTRSKGQLLRRHSTTSAASGGSRSAFRNRNSRRHANPNEPPPLFGGLYLSDLIVVAFFYAINLFRTCGIAELADFAFKGGTYVLTSLPLDFYQRWSLSKRKDPSQYASTTSFSTSFRSREKQRRLGARSQAPEASLSRSHQKCRPVFDSSSSEPEADSKEDDVQPSASLDTVSPFHHLVILLVKFACTSFPHLIPRVLFAEETIGPLVRWRTGGGAAGLVREFTNEKAQPDNSQATADGDGDRHEDGDKSGTGAPPAFRAFWIGGDAHVPVEVRRSDPASRGATTLLYLHGGGFSLGSVAFYAEALIRIMGKVVLIEKGNPVSRCIAVEYDLAPSARFPAPLLQCLRCYAHLIEVEKLDPRSITVAGDSAGANLVMSLLLCLDGQAKGDDLFKERDWSKLPMPAKAILISPWADLRPSGSMVFAPLRNHQSAPSRSRSQSKGVDSSSPPSSRGNPSSSIWTEAVAEYEWDYVAAEALLHFAQVYAGVLQVPRRVRGPMGWIAHICGVLAGNSEDSDGLAEEPATEKEDQTQSKSGATSTYNPTALMRDPLKVLSGLATPPRRLVKAAQGVLTEPLLDTKRSPAREGEQQIISKEPPQPSGMEPIFPPHERRTETVASTSELFVRTWALEDKEDAGKRARPAKGERKGQSTFAKAKQEAIQRLESHHLISPATGDWSRIRLEGGMLVTWGERERLADDIDLWVDRVKQQASNHESRHGLRKEASRPSQDGTAQDSHDEGPAQDGDDGQESPKKQRAQHPPTAVALSGRRDAQHPGPASEWLFTAVERGSAGVHAWPFVSMYLAGTENEREKGLELIAGFIAKSSGPVSGSPSEALRFSPRLNPQSIDDDIQGDDPYSSVQYYDRSPGSMPSDLGVNDEDDYVRAGGLRSPSDFFSVQSSGAAYPEHWSARLSNHPPWNDLTPTPSTGPGTPFGEQNYLVRSAGAADEGDARSLGLGLAVASLANRQIADGHRPAALSPTEELSSMPLPNVDPTRSVPPQNDAGMPTSFHSQDSNRIDLDEQSSEEDGAFSGTSSGFSSLTTTPPPERVNLRPVTLMSVPLTPVPLHHHHLQDFNYVQQVRSQTIIQDRQADESQAAHSDKWQTTDVERVEAGRSGSSTRSPQTNSSGSVLSGSGKFQLGQHEVQGQVAEIGNVSESSEGEAVKNPGQVEKDAASPVWSGSAAVPRHHDVSSSSLEQPTDVLPASQPVEVEDDGVPEYNFSHYGFHHHNPRMFGEGLSDIEEEGSVLSGGNGAGQGSAFIASPEGGSLFLDGHRSPVGRSSLLGSESEMERLRHALSEREREWSGRIAKSDEGEDEDEPDADSVGDDNDGEDDDDDGSGIDQYSDEMRQSSDEESLQKGQVRREGKETTSQHFKGREEAVSHTPSPWRSTDDLASTLYALPPSTSSSTASLSRARRANRSIGSSPSLGSINRDEYLVSGAAPSSPGLKTLGSGRASPSPSISSDSSVKKKAKGDAVWW</sequence>
<dbReference type="EMBL" id="KZ819729">
    <property type="protein sequence ID" value="PWN53356.1"/>
    <property type="molecule type" value="Genomic_DNA"/>
</dbReference>
<keyword evidence="2" id="KW-1185">Reference proteome</keyword>